<gene>
    <name evidence="1" type="ORF">B0H17DRAFT_1149631</name>
</gene>
<evidence type="ECO:0000313" key="1">
    <source>
        <dbReference type="EMBL" id="KAJ7635885.1"/>
    </source>
</evidence>
<comment type="caution">
    <text evidence="1">The sequence shown here is derived from an EMBL/GenBank/DDBJ whole genome shotgun (WGS) entry which is preliminary data.</text>
</comment>
<reference evidence="1" key="1">
    <citation type="submission" date="2023-03" db="EMBL/GenBank/DDBJ databases">
        <title>Massive genome expansion in bonnet fungi (Mycena s.s.) driven by repeated elements and novel gene families across ecological guilds.</title>
        <authorList>
            <consortium name="Lawrence Berkeley National Laboratory"/>
            <person name="Harder C.B."/>
            <person name="Miyauchi S."/>
            <person name="Viragh M."/>
            <person name="Kuo A."/>
            <person name="Thoen E."/>
            <person name="Andreopoulos B."/>
            <person name="Lu D."/>
            <person name="Skrede I."/>
            <person name="Drula E."/>
            <person name="Henrissat B."/>
            <person name="Morin E."/>
            <person name="Kohler A."/>
            <person name="Barry K."/>
            <person name="LaButti K."/>
            <person name="Morin E."/>
            <person name="Salamov A."/>
            <person name="Lipzen A."/>
            <person name="Mereny Z."/>
            <person name="Hegedus B."/>
            <person name="Baldrian P."/>
            <person name="Stursova M."/>
            <person name="Weitz H."/>
            <person name="Taylor A."/>
            <person name="Grigoriev I.V."/>
            <person name="Nagy L.G."/>
            <person name="Martin F."/>
            <person name="Kauserud H."/>
        </authorList>
    </citation>
    <scope>NUCLEOTIDE SEQUENCE</scope>
    <source>
        <strain evidence="1">CBHHK067</strain>
    </source>
</reference>
<dbReference type="Proteomes" id="UP001221757">
    <property type="component" value="Unassembled WGS sequence"/>
</dbReference>
<organism evidence="1 2">
    <name type="scientific">Mycena rosella</name>
    <name type="common">Pink bonnet</name>
    <name type="synonym">Agaricus rosellus</name>
    <dbReference type="NCBI Taxonomy" id="1033263"/>
    <lineage>
        <taxon>Eukaryota</taxon>
        <taxon>Fungi</taxon>
        <taxon>Dikarya</taxon>
        <taxon>Basidiomycota</taxon>
        <taxon>Agaricomycotina</taxon>
        <taxon>Agaricomycetes</taxon>
        <taxon>Agaricomycetidae</taxon>
        <taxon>Agaricales</taxon>
        <taxon>Marasmiineae</taxon>
        <taxon>Mycenaceae</taxon>
        <taxon>Mycena</taxon>
    </lineage>
</organism>
<dbReference type="EMBL" id="JARKIE010000466">
    <property type="protein sequence ID" value="KAJ7635885.1"/>
    <property type="molecule type" value="Genomic_DNA"/>
</dbReference>
<protein>
    <recommendedName>
        <fullName evidence="3">AB hydrolase-1 domain-containing protein</fullName>
    </recommendedName>
</protein>
<sequence>MTPSEIESIALLTTQLTDYSKKRTIFVKVLGDGPGKPLLIVHHGAPGLSSHAEPEVSFGFLADTFCIIVIWAGADAFVLAGGSYGGFVALEPRAAASAVGRSITDRADFKAAFAEIEPLYTPPRGAPFPPPPPAFEGAPAAPAWHYVTHNAAFAQNLPNFDVRAALGRPAACRRRPPRRGRAGGLQ</sequence>
<evidence type="ECO:0008006" key="3">
    <source>
        <dbReference type="Google" id="ProtNLM"/>
    </source>
</evidence>
<name>A0AAD7C2C3_MYCRO</name>
<proteinExistence type="predicted"/>
<accession>A0AAD7C2C3</accession>
<dbReference type="AlphaFoldDB" id="A0AAD7C2C3"/>
<evidence type="ECO:0000313" key="2">
    <source>
        <dbReference type="Proteomes" id="UP001221757"/>
    </source>
</evidence>
<dbReference type="SUPFAM" id="SSF53474">
    <property type="entry name" value="alpha/beta-Hydrolases"/>
    <property type="match status" value="1"/>
</dbReference>
<dbReference type="InterPro" id="IPR029058">
    <property type="entry name" value="AB_hydrolase_fold"/>
</dbReference>
<keyword evidence="2" id="KW-1185">Reference proteome</keyword>